<dbReference type="InterPro" id="IPR006619">
    <property type="entry name" value="PGRP_domain_met/bac"/>
</dbReference>
<comment type="caution">
    <text evidence="4">The sequence shown here is derived from an EMBL/GenBank/DDBJ whole genome shotgun (WGS) entry which is preliminary data.</text>
</comment>
<evidence type="ECO:0000259" key="3">
    <source>
        <dbReference type="SMART" id="SM00701"/>
    </source>
</evidence>
<dbReference type="InterPro" id="IPR036505">
    <property type="entry name" value="Amidase/PGRP_sf"/>
</dbReference>
<dbReference type="PANTHER" id="PTHR11022:SF41">
    <property type="entry name" value="PEPTIDOGLYCAN-RECOGNITION PROTEIN LC-RELATED"/>
    <property type="match status" value="1"/>
</dbReference>
<name>A0A226BZD8_9FIRM</name>
<dbReference type="SMART" id="SM00701">
    <property type="entry name" value="PGRP"/>
    <property type="match status" value="1"/>
</dbReference>
<dbReference type="GO" id="GO:0008270">
    <property type="term" value="F:zinc ion binding"/>
    <property type="evidence" value="ECO:0007669"/>
    <property type="project" value="InterPro"/>
</dbReference>
<proteinExistence type="inferred from homology"/>
<evidence type="ECO:0000313" key="4">
    <source>
        <dbReference type="EMBL" id="OWZ83559.1"/>
    </source>
</evidence>
<evidence type="ECO:0008006" key="6">
    <source>
        <dbReference type="Google" id="ProtNLM"/>
    </source>
</evidence>
<dbReference type="GO" id="GO:0009253">
    <property type="term" value="P:peptidoglycan catabolic process"/>
    <property type="evidence" value="ECO:0007669"/>
    <property type="project" value="InterPro"/>
</dbReference>
<dbReference type="InterPro" id="IPR002502">
    <property type="entry name" value="Amidase_domain"/>
</dbReference>
<feature type="domain" description="N-acetylmuramoyl-L-alanine amidase" evidence="2">
    <location>
        <begin position="17"/>
        <end position="154"/>
    </location>
</feature>
<keyword evidence="5" id="KW-1185">Reference proteome</keyword>
<dbReference type="SMART" id="SM00644">
    <property type="entry name" value="Ami_2"/>
    <property type="match status" value="1"/>
</dbReference>
<dbReference type="Pfam" id="PF01510">
    <property type="entry name" value="Amidase_2"/>
    <property type="match status" value="1"/>
</dbReference>
<reference evidence="4 5" key="1">
    <citation type="submission" date="2017-06" db="EMBL/GenBank/DDBJ databases">
        <title>Draft Genome Sequence of Natranaerobius trueperi halophilic, alkalithermophilic bacteria from soda lakes.</title>
        <authorList>
            <person name="Zhao B."/>
        </authorList>
    </citation>
    <scope>NUCLEOTIDE SEQUENCE [LARGE SCALE GENOMIC DNA]</scope>
    <source>
        <strain evidence="4 5">DSM 18760</strain>
    </source>
</reference>
<gene>
    <name evidence="4" type="ORF">CDO51_08140</name>
</gene>
<organism evidence="4 5">
    <name type="scientific">Natranaerobius trueperi</name>
    <dbReference type="NCBI Taxonomy" id="759412"/>
    <lineage>
        <taxon>Bacteria</taxon>
        <taxon>Bacillati</taxon>
        <taxon>Bacillota</taxon>
        <taxon>Clostridia</taxon>
        <taxon>Natranaerobiales</taxon>
        <taxon>Natranaerobiaceae</taxon>
        <taxon>Natranaerobius</taxon>
    </lineage>
</organism>
<evidence type="ECO:0000259" key="2">
    <source>
        <dbReference type="SMART" id="SM00644"/>
    </source>
</evidence>
<dbReference type="SUPFAM" id="SSF55846">
    <property type="entry name" value="N-acetylmuramoyl-L-alanine amidase-like"/>
    <property type="match status" value="1"/>
</dbReference>
<feature type="domain" description="Peptidoglycan recognition protein family" evidence="3">
    <location>
        <begin position="5"/>
        <end position="138"/>
    </location>
</feature>
<dbReference type="GO" id="GO:0008745">
    <property type="term" value="F:N-acetylmuramoyl-L-alanine amidase activity"/>
    <property type="evidence" value="ECO:0007669"/>
    <property type="project" value="InterPro"/>
</dbReference>
<dbReference type="EMBL" id="NIQC01000016">
    <property type="protein sequence ID" value="OWZ83559.1"/>
    <property type="molecule type" value="Genomic_DNA"/>
</dbReference>
<dbReference type="PANTHER" id="PTHR11022">
    <property type="entry name" value="PEPTIDOGLYCAN RECOGNITION PROTEIN"/>
    <property type="match status" value="1"/>
</dbReference>
<protein>
    <recommendedName>
        <fullName evidence="6">N-acetylmuramoyl-L-alanine amidase</fullName>
    </recommendedName>
</protein>
<dbReference type="Gene3D" id="3.40.80.10">
    <property type="entry name" value="Peptidoglycan recognition protein-like"/>
    <property type="match status" value="1"/>
</dbReference>
<dbReference type="AlphaFoldDB" id="A0A226BZD8"/>
<comment type="similarity">
    <text evidence="1">Belongs to the N-acetylmuramoyl-L-alanine amidase 2 family.</text>
</comment>
<sequence>MMEKPQIIKKELNMNLNFMSDLKREDIKFLIIHHTGVSLDQRVETINNFHKNDRGWAGIGYHFYIRQNGSIYRGRPITKQGVHTSSVNSKSLAVCLAGNFNSNKPEEFPDQKEALIDLLAWLSHEFPNTTLEKNREFNNTSCPGDNFNIHQIREEVESRINEKKDLPNISRRINGKFDGEDFKGTAYLIESRVYIPVRVLEDYFDVTVSWNRETQEFQIDKR</sequence>
<dbReference type="InterPro" id="IPR015510">
    <property type="entry name" value="PGRP"/>
</dbReference>
<dbReference type="Proteomes" id="UP000214588">
    <property type="component" value="Unassembled WGS sequence"/>
</dbReference>
<accession>A0A226BZD8</accession>
<dbReference type="CDD" id="cd06583">
    <property type="entry name" value="PGRP"/>
    <property type="match status" value="1"/>
</dbReference>
<evidence type="ECO:0000256" key="1">
    <source>
        <dbReference type="ARBA" id="ARBA00007553"/>
    </source>
</evidence>
<evidence type="ECO:0000313" key="5">
    <source>
        <dbReference type="Proteomes" id="UP000214588"/>
    </source>
</evidence>